<comment type="caution">
    <text evidence="2">The sequence shown here is derived from an EMBL/GenBank/DDBJ whole genome shotgun (WGS) entry which is preliminary data.</text>
</comment>
<dbReference type="RefSeq" id="WP_139539953.1">
    <property type="nucleotide sequence ID" value="NZ_CABEJC010000036.1"/>
</dbReference>
<evidence type="ECO:0000313" key="2">
    <source>
        <dbReference type="EMBL" id="VUS69540.1"/>
    </source>
</evidence>
<evidence type="ECO:0000256" key="1">
    <source>
        <dbReference type="SAM" id="MobiDB-lite"/>
    </source>
</evidence>
<name>A0ABY6VF80_9ENTR</name>
<dbReference type="EMBL" id="CABGGS010000034">
    <property type="protein sequence ID" value="VUS69540.1"/>
    <property type="molecule type" value="Genomic_DNA"/>
</dbReference>
<protein>
    <submittedName>
        <fullName evidence="2">Uncharacterized protein</fullName>
    </submittedName>
</protein>
<sequence length="73" mass="7782">MIEGTVGSVAAVNDAERQGSPKESAGFKIQEITNLLFTSPYGISSGQKASKRGYFILLFTLSLIQALCAKAEQ</sequence>
<dbReference type="Proteomes" id="UP000317652">
    <property type="component" value="Unassembled WGS sequence"/>
</dbReference>
<keyword evidence="3" id="KW-1185">Reference proteome</keyword>
<gene>
    <name evidence="2" type="ORF">SB6411_02329</name>
</gene>
<feature type="region of interest" description="Disordered" evidence="1">
    <location>
        <begin position="1"/>
        <end position="25"/>
    </location>
</feature>
<organism evidence="2 3">
    <name type="scientific">Klebsiella spallanzanii</name>
    <dbReference type="NCBI Taxonomy" id="2587528"/>
    <lineage>
        <taxon>Bacteria</taxon>
        <taxon>Pseudomonadati</taxon>
        <taxon>Pseudomonadota</taxon>
        <taxon>Gammaproteobacteria</taxon>
        <taxon>Enterobacterales</taxon>
        <taxon>Enterobacteriaceae</taxon>
        <taxon>Klebsiella/Raoultella group</taxon>
        <taxon>Klebsiella</taxon>
    </lineage>
</organism>
<accession>A0ABY6VF80</accession>
<reference evidence="2 3" key="1">
    <citation type="submission" date="2019-07" db="EMBL/GenBank/DDBJ databases">
        <authorList>
            <person name="Brisse S."/>
            <person name="Rodrigues C."/>
            <person name="Thorpe H."/>
        </authorList>
    </citation>
    <scope>NUCLEOTIDE SEQUENCE [LARGE SCALE GENOMIC DNA]</scope>
    <source>
        <strain evidence="2">SB6411</strain>
    </source>
</reference>
<proteinExistence type="predicted"/>
<evidence type="ECO:0000313" key="3">
    <source>
        <dbReference type="Proteomes" id="UP000317652"/>
    </source>
</evidence>